<sequence>MWLCSVRSWGQIKPSWWGQREPSGPPGPVSAPLKGQQFAATVDAATRGRVLIPVPFNPDTGWGTKPRHHIRGTVNGMGVRGVVEPAGDGFGFTLGPAWLGGCGVAVGDTVTVTIEPEGPQRDDLADDVAAALEAHPQAGAFFDSLAHVYRRAYLRWIDATKRRPDQRLQRIAEMIQLLEAGAQGTPAPLTITAMR</sequence>
<dbReference type="InterPro" id="IPR037079">
    <property type="entry name" value="AF2212/PG0164-like_sf"/>
</dbReference>
<dbReference type="Proteomes" id="UP000294114">
    <property type="component" value="Unassembled WGS sequence"/>
</dbReference>
<evidence type="ECO:0000313" key="2">
    <source>
        <dbReference type="Proteomes" id="UP000294114"/>
    </source>
</evidence>
<accession>A0A4Q8B8Y4</accession>
<dbReference type="InterPro" id="IPR015018">
    <property type="entry name" value="DUF1905"/>
</dbReference>
<dbReference type="Pfam" id="PF13376">
    <property type="entry name" value="OmdA"/>
    <property type="match status" value="1"/>
</dbReference>
<dbReference type="Gene3D" id="2.40.30.100">
    <property type="entry name" value="AF2212/PG0164-like"/>
    <property type="match status" value="1"/>
</dbReference>
<organism evidence="1 2">
    <name type="scientific">Micromonospora kangleipakensis</name>
    <dbReference type="NCBI Taxonomy" id="1077942"/>
    <lineage>
        <taxon>Bacteria</taxon>
        <taxon>Bacillati</taxon>
        <taxon>Actinomycetota</taxon>
        <taxon>Actinomycetes</taxon>
        <taxon>Micromonosporales</taxon>
        <taxon>Micromonosporaceae</taxon>
        <taxon>Micromonospora</taxon>
    </lineage>
</organism>
<gene>
    <name evidence="1" type="ORF">EV384_1996</name>
</gene>
<dbReference type="Pfam" id="PF08922">
    <property type="entry name" value="DUF1905"/>
    <property type="match status" value="1"/>
</dbReference>
<dbReference type="SUPFAM" id="SSF141694">
    <property type="entry name" value="AF2212/PG0164-like"/>
    <property type="match status" value="1"/>
</dbReference>
<dbReference type="AlphaFoldDB" id="A0A4Q8B8Y4"/>
<evidence type="ECO:0000313" key="1">
    <source>
        <dbReference type="EMBL" id="RZU73585.1"/>
    </source>
</evidence>
<dbReference type="RefSeq" id="WP_242623999.1">
    <property type="nucleotide sequence ID" value="NZ_SHLD01000001.1"/>
</dbReference>
<keyword evidence="2" id="KW-1185">Reference proteome</keyword>
<dbReference type="EMBL" id="SHLD01000001">
    <property type="protein sequence ID" value="RZU73585.1"/>
    <property type="molecule type" value="Genomic_DNA"/>
</dbReference>
<name>A0A4Q8B8Y4_9ACTN</name>
<protein>
    <submittedName>
        <fullName evidence="1">Uncharacterized protein DUF1905</fullName>
    </submittedName>
</protein>
<reference evidence="1 2" key="1">
    <citation type="submission" date="2019-02" db="EMBL/GenBank/DDBJ databases">
        <title>Sequencing the genomes of 1000 actinobacteria strains.</title>
        <authorList>
            <person name="Klenk H.-P."/>
        </authorList>
    </citation>
    <scope>NUCLEOTIDE SEQUENCE [LARGE SCALE GENOMIC DNA]</scope>
    <source>
        <strain evidence="1 2">DSM 45612</strain>
    </source>
</reference>
<proteinExistence type="predicted"/>
<comment type="caution">
    <text evidence="1">The sequence shown here is derived from an EMBL/GenBank/DDBJ whole genome shotgun (WGS) entry which is preliminary data.</text>
</comment>